<evidence type="ECO:0000259" key="7">
    <source>
        <dbReference type="PROSITE" id="PS51211"/>
    </source>
</evidence>
<keyword evidence="4" id="KW-0325">Glycoprotein</keyword>
<dbReference type="SMART" id="SM01169">
    <property type="entry name" value="DUF1943"/>
    <property type="match status" value="1"/>
</dbReference>
<evidence type="ECO:0000256" key="1">
    <source>
        <dbReference type="ARBA" id="ARBA00022729"/>
    </source>
</evidence>
<dbReference type="Proteomes" id="UP000821837">
    <property type="component" value="Unassembled WGS sequence"/>
</dbReference>
<dbReference type="InterPro" id="IPR015816">
    <property type="entry name" value="Vitellinogen_b-sht_N"/>
</dbReference>
<accession>A0A9D4SNI2</accession>
<dbReference type="SUPFAM" id="SSF48431">
    <property type="entry name" value="Lipovitellin-phosvitin complex, superhelical domain"/>
    <property type="match status" value="1"/>
</dbReference>
<keyword evidence="1 6" id="KW-0732">Signal</keyword>
<dbReference type="InterPro" id="IPR011030">
    <property type="entry name" value="Lipovitellin_superhlx_dom"/>
</dbReference>
<evidence type="ECO:0000313" key="9">
    <source>
        <dbReference type="Proteomes" id="UP000821837"/>
    </source>
</evidence>
<dbReference type="InterPro" id="IPR015819">
    <property type="entry name" value="Lipid_transp_b-sht_shell"/>
</dbReference>
<dbReference type="FunFam" id="1.25.10.20:FF:000014">
    <property type="entry name" value="Hemelipoglyco-carrier protein"/>
    <property type="match status" value="1"/>
</dbReference>
<dbReference type="Gene3D" id="1.25.10.20">
    <property type="entry name" value="Vitellinogen, superhelical"/>
    <property type="match status" value="1"/>
</dbReference>
<dbReference type="InterPro" id="IPR015255">
    <property type="entry name" value="Vitellinogen_open_b-sht"/>
</dbReference>
<evidence type="ECO:0000256" key="3">
    <source>
        <dbReference type="ARBA" id="ARBA00023157"/>
    </source>
</evidence>
<dbReference type="SMART" id="SM00638">
    <property type="entry name" value="LPD_N"/>
    <property type="match status" value="1"/>
</dbReference>
<dbReference type="VEuPathDB" id="VectorBase:RSAN_032480"/>
<dbReference type="InterPro" id="IPR050733">
    <property type="entry name" value="Vitellogenin/Apolipophorin"/>
</dbReference>
<dbReference type="EMBL" id="JABSTV010001255">
    <property type="protein sequence ID" value="KAH7935310.1"/>
    <property type="molecule type" value="Genomic_DNA"/>
</dbReference>
<proteinExistence type="predicted"/>
<gene>
    <name evidence="8" type="ORF">HPB52_005735</name>
</gene>
<evidence type="ECO:0000256" key="6">
    <source>
        <dbReference type="SAM" id="SignalP"/>
    </source>
</evidence>
<comment type="caution">
    <text evidence="8">The sequence shown here is derived from an EMBL/GenBank/DDBJ whole genome shotgun (WGS) entry which is preliminary data.</text>
</comment>
<keyword evidence="2" id="KW-0758">Storage protein</keyword>
<organism evidence="8 9">
    <name type="scientific">Rhipicephalus sanguineus</name>
    <name type="common">Brown dog tick</name>
    <name type="synonym">Ixodes sanguineus</name>
    <dbReference type="NCBI Taxonomy" id="34632"/>
    <lineage>
        <taxon>Eukaryota</taxon>
        <taxon>Metazoa</taxon>
        <taxon>Ecdysozoa</taxon>
        <taxon>Arthropoda</taxon>
        <taxon>Chelicerata</taxon>
        <taxon>Arachnida</taxon>
        <taxon>Acari</taxon>
        <taxon>Parasitiformes</taxon>
        <taxon>Ixodida</taxon>
        <taxon>Ixodoidea</taxon>
        <taxon>Ixodidae</taxon>
        <taxon>Rhipicephalinae</taxon>
        <taxon>Rhipicephalus</taxon>
        <taxon>Rhipicephalus</taxon>
    </lineage>
</organism>
<evidence type="ECO:0000256" key="2">
    <source>
        <dbReference type="ARBA" id="ARBA00022761"/>
    </source>
</evidence>
<dbReference type="Gene3D" id="2.30.230.10">
    <property type="entry name" value="Lipovitellin, beta-sheet shell regions, chain A"/>
    <property type="match status" value="1"/>
</dbReference>
<feature type="signal peptide" evidence="6">
    <location>
        <begin position="1"/>
        <end position="22"/>
    </location>
</feature>
<dbReference type="PANTHER" id="PTHR23345:SF15">
    <property type="entry name" value="VITELLOGENIN 1-RELATED"/>
    <property type="match status" value="1"/>
</dbReference>
<dbReference type="GO" id="GO:0005319">
    <property type="term" value="F:lipid transporter activity"/>
    <property type="evidence" value="ECO:0007669"/>
    <property type="project" value="InterPro"/>
</dbReference>
<feature type="domain" description="Vitellogenin" evidence="7">
    <location>
        <begin position="1"/>
        <end position="662"/>
    </location>
</feature>
<feature type="disulfide bond" evidence="5">
    <location>
        <begin position="190"/>
        <end position="193"/>
    </location>
</feature>
<dbReference type="Pfam" id="PF01347">
    <property type="entry name" value="Vitellogenin_N"/>
    <property type="match status" value="1"/>
</dbReference>
<dbReference type="AlphaFoldDB" id="A0A9D4SNI2"/>
<evidence type="ECO:0000256" key="5">
    <source>
        <dbReference type="PROSITE-ProRule" id="PRU00557"/>
    </source>
</evidence>
<dbReference type="SUPFAM" id="SSF56968">
    <property type="entry name" value="Lipovitellin-phosvitin complex, beta-sheet shell regions"/>
    <property type="match status" value="2"/>
</dbReference>
<protein>
    <recommendedName>
        <fullName evidence="7">Vitellogenin domain-containing protein</fullName>
    </recommendedName>
</protein>
<comment type="caution">
    <text evidence="5">Lacks conserved residue(s) required for the propagation of feature annotation.</text>
</comment>
<keyword evidence="9" id="KW-1185">Reference proteome</keyword>
<dbReference type="PANTHER" id="PTHR23345">
    <property type="entry name" value="VITELLOGENIN-RELATED"/>
    <property type="match status" value="1"/>
</dbReference>
<sequence>MRLLLGLAALAAVAVSFTFGNGYEMGREYIYDYYGHLHTFMPGMSQQVSGIVLKSKILVQPKRDYLIFKIMNIQVTRGEPIWSVNMKKAIVSLFNIDLEAINPILPKEEAFYADCERGNCVGSMRTELPGMYRIYEDGIYGECETMYDIQKTVNPENPFANVLNVTKIKNYKKCRNTPQVFFKVSHGSRCVDCAGDETHPLTSNAAYHYDIRGTRHNFIIENIIGDGEIMYSPYTPDGNIIRIILNRTLHLIEIRDSVSDLTFNEDMVTYPKLSFVFSDDHDTKRVVGRLFRNFVEWDFSDEDLKEAIKKDKLPIRFLEVIYSFVLLDYNQIDDFYHRYVEPGSKDHKESFLNVLTAAGTNPAFMYAKHLIQSKKLDEDAASEMLINLPLHIREPTEILFDEFYRLCEASYVRETFTLHSACLRSLSNLVHDSCILNYHNTWNDAKEHAICTPELATKYYNYLVPVYDREMGIPERTMYIKVAGNFAVKESLPYLAHYARDKINKYPAYLRMVAIWSMTKSSFLYPEKVREILLPIYRNWTETHEIRIAAFSVLLRTHPDLYLLKSIAADLVTNEPNTQVMTFVYTTFKSFAESEYPCHFDLSQHLRYVMPIIEEIDVLKDINEWTYSKLLMDSGYEPEYDYGGFTVLSYIMANDSYLPRSVMFKVNDYKNNFNYHSLEMTFDAWGLDHVLDKVYGPHVTGDVHPERSLWNFFGRKRPTRDISVNKEVKEIDQNLHIKTRDYEEAFVTFRVAAFNNEIMSFTFNETMLAPLFTEGADPFSWIQNLAGEVKDFKVQEFLIGEDMSLFLPTELGLPFYLEQKQPFFMNYKNKDFKFDVKVAPDGKYIEEIGVKMQGHFL</sequence>
<dbReference type="InterPro" id="IPR001747">
    <property type="entry name" value="Vitellogenin_N"/>
</dbReference>
<name>A0A9D4SNI2_RHISA</name>
<feature type="chain" id="PRO_5038539198" description="Vitellogenin domain-containing protein" evidence="6">
    <location>
        <begin position="23"/>
        <end position="857"/>
    </location>
</feature>
<reference evidence="8" key="1">
    <citation type="journal article" date="2020" name="Cell">
        <title>Large-Scale Comparative Analyses of Tick Genomes Elucidate Their Genetic Diversity and Vector Capacities.</title>
        <authorList>
            <consortium name="Tick Genome and Microbiome Consortium (TIGMIC)"/>
            <person name="Jia N."/>
            <person name="Wang J."/>
            <person name="Shi W."/>
            <person name="Du L."/>
            <person name="Sun Y."/>
            <person name="Zhan W."/>
            <person name="Jiang J.F."/>
            <person name="Wang Q."/>
            <person name="Zhang B."/>
            <person name="Ji P."/>
            <person name="Bell-Sakyi L."/>
            <person name="Cui X.M."/>
            <person name="Yuan T.T."/>
            <person name="Jiang B.G."/>
            <person name="Yang W.F."/>
            <person name="Lam T.T."/>
            <person name="Chang Q.C."/>
            <person name="Ding S.J."/>
            <person name="Wang X.J."/>
            <person name="Zhu J.G."/>
            <person name="Ruan X.D."/>
            <person name="Zhao L."/>
            <person name="Wei J.T."/>
            <person name="Ye R.Z."/>
            <person name="Que T.C."/>
            <person name="Du C.H."/>
            <person name="Zhou Y.H."/>
            <person name="Cheng J.X."/>
            <person name="Dai P.F."/>
            <person name="Guo W.B."/>
            <person name="Han X.H."/>
            <person name="Huang E.J."/>
            <person name="Li L.F."/>
            <person name="Wei W."/>
            <person name="Gao Y.C."/>
            <person name="Liu J.Z."/>
            <person name="Shao H.Z."/>
            <person name="Wang X."/>
            <person name="Wang C.C."/>
            <person name="Yang T.C."/>
            <person name="Huo Q.B."/>
            <person name="Li W."/>
            <person name="Chen H.Y."/>
            <person name="Chen S.E."/>
            <person name="Zhou L.G."/>
            <person name="Ni X.B."/>
            <person name="Tian J.H."/>
            <person name="Sheng Y."/>
            <person name="Liu T."/>
            <person name="Pan Y.S."/>
            <person name="Xia L.Y."/>
            <person name="Li J."/>
            <person name="Zhao F."/>
            <person name="Cao W.C."/>
        </authorList>
    </citation>
    <scope>NUCLEOTIDE SEQUENCE</scope>
    <source>
        <strain evidence="8">Rsan-2018</strain>
    </source>
</reference>
<dbReference type="PROSITE" id="PS51211">
    <property type="entry name" value="VITELLOGENIN"/>
    <property type="match status" value="1"/>
</dbReference>
<dbReference type="Pfam" id="PF09172">
    <property type="entry name" value="Vit_open_b-sht"/>
    <property type="match status" value="1"/>
</dbReference>
<evidence type="ECO:0000256" key="4">
    <source>
        <dbReference type="ARBA" id="ARBA00023180"/>
    </source>
</evidence>
<dbReference type="GO" id="GO:0045735">
    <property type="term" value="F:nutrient reservoir activity"/>
    <property type="evidence" value="ECO:0007669"/>
    <property type="project" value="UniProtKB-KW"/>
</dbReference>
<keyword evidence="3 5" id="KW-1015">Disulfide bond</keyword>
<reference evidence="8" key="2">
    <citation type="submission" date="2021-09" db="EMBL/GenBank/DDBJ databases">
        <authorList>
            <person name="Jia N."/>
            <person name="Wang J."/>
            <person name="Shi W."/>
            <person name="Du L."/>
            <person name="Sun Y."/>
            <person name="Zhan W."/>
            <person name="Jiang J."/>
            <person name="Wang Q."/>
            <person name="Zhang B."/>
            <person name="Ji P."/>
            <person name="Sakyi L.B."/>
            <person name="Cui X."/>
            <person name="Yuan T."/>
            <person name="Jiang B."/>
            <person name="Yang W."/>
            <person name="Lam T.T.-Y."/>
            <person name="Chang Q."/>
            <person name="Ding S."/>
            <person name="Wang X."/>
            <person name="Zhu J."/>
            <person name="Ruan X."/>
            <person name="Zhao L."/>
            <person name="Wei J."/>
            <person name="Que T."/>
            <person name="Du C."/>
            <person name="Cheng J."/>
            <person name="Dai P."/>
            <person name="Han X."/>
            <person name="Huang E."/>
            <person name="Gao Y."/>
            <person name="Liu J."/>
            <person name="Shao H."/>
            <person name="Ye R."/>
            <person name="Li L."/>
            <person name="Wei W."/>
            <person name="Wang X."/>
            <person name="Wang C."/>
            <person name="Huo Q."/>
            <person name="Li W."/>
            <person name="Guo W."/>
            <person name="Chen H."/>
            <person name="Chen S."/>
            <person name="Zhou L."/>
            <person name="Zhou L."/>
            <person name="Ni X."/>
            <person name="Tian J."/>
            <person name="Zhou Y."/>
            <person name="Sheng Y."/>
            <person name="Liu T."/>
            <person name="Pan Y."/>
            <person name="Xia L."/>
            <person name="Li J."/>
            <person name="Zhao F."/>
            <person name="Cao W."/>
        </authorList>
    </citation>
    <scope>NUCLEOTIDE SEQUENCE</scope>
    <source>
        <strain evidence="8">Rsan-2018</strain>
        <tissue evidence="8">Larvae</tissue>
    </source>
</reference>
<evidence type="ECO:0000313" key="8">
    <source>
        <dbReference type="EMBL" id="KAH7935310.1"/>
    </source>
</evidence>